<feature type="region of interest" description="Disordered" evidence="9">
    <location>
        <begin position="718"/>
        <end position="835"/>
    </location>
</feature>
<keyword evidence="8" id="KW-0326">Glycosidase</keyword>
<feature type="signal peptide" evidence="10">
    <location>
        <begin position="1"/>
        <end position="27"/>
    </location>
</feature>
<dbReference type="Gene3D" id="3.20.20.80">
    <property type="entry name" value="Glycosidases"/>
    <property type="match status" value="1"/>
</dbReference>
<keyword evidence="13" id="KW-1185">Reference proteome</keyword>
<evidence type="ECO:0000259" key="11">
    <source>
        <dbReference type="Pfam" id="PF26410"/>
    </source>
</evidence>
<feature type="compositionally biased region" description="Polar residues" evidence="9">
    <location>
        <begin position="822"/>
        <end position="835"/>
    </location>
</feature>
<feature type="domain" description="Glycoside hydrolase family 5" evidence="11">
    <location>
        <begin position="28"/>
        <end position="248"/>
    </location>
</feature>
<keyword evidence="7" id="KW-0378">Hydrolase</keyword>
<dbReference type="SUPFAM" id="SSF51445">
    <property type="entry name" value="(Trans)glycosidases"/>
    <property type="match status" value="1"/>
</dbReference>
<evidence type="ECO:0000256" key="7">
    <source>
        <dbReference type="ARBA" id="ARBA00022801"/>
    </source>
</evidence>
<dbReference type="EMBL" id="CAXHTA020000010">
    <property type="protein sequence ID" value="CAL5224249.1"/>
    <property type="molecule type" value="Genomic_DNA"/>
</dbReference>
<evidence type="ECO:0000313" key="13">
    <source>
        <dbReference type="Proteomes" id="UP001497392"/>
    </source>
</evidence>
<dbReference type="InterPro" id="IPR017853">
    <property type="entry name" value="GH"/>
</dbReference>
<dbReference type="PANTHER" id="PTHR31451">
    <property type="match status" value="1"/>
</dbReference>
<keyword evidence="5" id="KW-0964">Secreted</keyword>
<organism evidence="12 13">
    <name type="scientific">Coccomyxa viridis</name>
    <dbReference type="NCBI Taxonomy" id="1274662"/>
    <lineage>
        <taxon>Eukaryota</taxon>
        <taxon>Viridiplantae</taxon>
        <taxon>Chlorophyta</taxon>
        <taxon>core chlorophytes</taxon>
        <taxon>Trebouxiophyceae</taxon>
        <taxon>Trebouxiophyceae incertae sedis</taxon>
        <taxon>Coccomyxaceae</taxon>
        <taxon>Coccomyxa</taxon>
    </lineage>
</organism>
<feature type="compositionally biased region" description="Pro residues" evidence="9">
    <location>
        <begin position="742"/>
        <end position="755"/>
    </location>
</feature>
<evidence type="ECO:0000256" key="5">
    <source>
        <dbReference type="ARBA" id="ARBA00022525"/>
    </source>
</evidence>
<feature type="chain" id="PRO_5047083974" description="mannan endo-1,4-beta-mannosidase" evidence="10">
    <location>
        <begin position="28"/>
        <end position="835"/>
    </location>
</feature>
<comment type="subcellular location">
    <subcellularLocation>
        <location evidence="2">Secreted</location>
    </subcellularLocation>
</comment>
<proteinExistence type="inferred from homology"/>
<comment type="caution">
    <text evidence="12">The sequence shown here is derived from an EMBL/GenBank/DDBJ whole genome shotgun (WGS) entry which is preliminary data.</text>
</comment>
<sequence>MSRSRRSTAFAAVSLLATVLLAQEASGYIRVQDGVFVDEQCKEFMFSGYNAWETIEAALNLCCGNLVGLRSQFKEAVRQNFNVIRIFGFPVQKGFNLQVRPGQYNEQAFVGMDTVIAEAGKAGLKLIIALTNNWNYNTLQTDWKCAYTNWTTTARGCDDFFTDPNTIQLYKNHVQKVLTRVNTVNHIAYQNDSTILGWNLMNEPRSAKDSGIADIQSWINTVAPFVKSLAGHQLLTVGEDGFYGPTTCQAWNGASPFLKNGQDQWPLHTGQDFLPNHMVDGIDFASLHLWPDNWARTDEYFGRKWLDTHLKDQWYMGKPVVIEEFGKAIGIQGGWMAQLDQTYTDQYNWFKLVYKYAQQSLTSDYGYKGIMFWRWASVDPTASAGGFDEAATISTNSTIFTDIIEPYSKNLAAWLHNSNRKPIANCKPLTGNGTMDMPSALPPAPGPDAFIPLLGGAPAPGALPGAIVAPGAIIAPAGVPAVAPLAAPVDVARTPISAPVNLTPGTLVNPEPGNPIVASAGAPIAAPAKIAAQPAGLGVPVVAPGGVPVVNAPAGTPIIPVQSAVVPGTITAGTPAIAPAAYVWAGANATGPGATAATAGRKLMQSSQSAASHAARVADAPLSAAVLAPLLAPATSPEAAKGAAVAAAVISAETAPAPALGVASSQPMSAVLSITAPMAAEATVISDLQEEPFASNKPAASSGPAGGANAARRAGVDSFQQRGGGGGGGGPGGGGPGGRGPPDGPPLPLPGPFLPGPGDNSANSDGAASAATPTQSQSQGQGQSQGQSQSQSQSSAQQNQPVVEPFSSPTFTTESTFSTPSGINGNNINSKVTCT</sequence>
<feature type="region of interest" description="Disordered" evidence="9">
    <location>
        <begin position="694"/>
        <end position="713"/>
    </location>
</feature>
<dbReference type="PANTHER" id="PTHR31451:SF39">
    <property type="entry name" value="MANNAN ENDO-1,4-BETA-MANNOSIDASE 1"/>
    <property type="match status" value="1"/>
</dbReference>
<dbReference type="Proteomes" id="UP001497392">
    <property type="component" value="Unassembled WGS sequence"/>
</dbReference>
<evidence type="ECO:0000313" key="12">
    <source>
        <dbReference type="EMBL" id="CAL5224249.1"/>
    </source>
</evidence>
<evidence type="ECO:0000256" key="3">
    <source>
        <dbReference type="ARBA" id="ARBA00005641"/>
    </source>
</evidence>
<evidence type="ECO:0000256" key="2">
    <source>
        <dbReference type="ARBA" id="ARBA00004613"/>
    </source>
</evidence>
<keyword evidence="6 10" id="KW-0732">Signal</keyword>
<feature type="compositionally biased region" description="Gly residues" evidence="9">
    <location>
        <begin position="722"/>
        <end position="741"/>
    </location>
</feature>
<name>A0ABP1FYV1_9CHLO</name>
<comment type="catalytic activity">
    <reaction evidence="1">
        <text>Random hydrolysis of (1-&gt;4)-beta-D-mannosidic linkages in mannans, galactomannans and glucomannans.</text>
        <dbReference type="EC" id="3.2.1.78"/>
    </reaction>
</comment>
<dbReference type="InterPro" id="IPR045053">
    <property type="entry name" value="MAN-like"/>
</dbReference>
<evidence type="ECO:0000256" key="4">
    <source>
        <dbReference type="ARBA" id="ARBA00012706"/>
    </source>
</evidence>
<reference evidence="12 13" key="1">
    <citation type="submission" date="2024-06" db="EMBL/GenBank/DDBJ databases">
        <authorList>
            <person name="Kraege A."/>
            <person name="Thomma B."/>
        </authorList>
    </citation>
    <scope>NUCLEOTIDE SEQUENCE [LARGE SCALE GENOMIC DNA]</scope>
</reference>
<evidence type="ECO:0000256" key="9">
    <source>
        <dbReference type="SAM" id="MobiDB-lite"/>
    </source>
</evidence>
<dbReference type="InterPro" id="IPR018087">
    <property type="entry name" value="Glyco_hydro_5_CS"/>
</dbReference>
<feature type="domain" description="Glycoside hydrolase family 5" evidence="11">
    <location>
        <begin position="271"/>
        <end position="380"/>
    </location>
</feature>
<comment type="similarity">
    <text evidence="3">Belongs to the glycosyl hydrolase 5 (cellulase A) family.</text>
</comment>
<evidence type="ECO:0000256" key="1">
    <source>
        <dbReference type="ARBA" id="ARBA00001678"/>
    </source>
</evidence>
<protein>
    <recommendedName>
        <fullName evidence="4">mannan endo-1,4-beta-mannosidase</fullName>
        <ecNumber evidence="4">3.2.1.78</ecNumber>
    </recommendedName>
</protein>
<evidence type="ECO:0000256" key="8">
    <source>
        <dbReference type="ARBA" id="ARBA00023295"/>
    </source>
</evidence>
<dbReference type="InterPro" id="IPR001547">
    <property type="entry name" value="Glyco_hydro_5"/>
</dbReference>
<dbReference type="Pfam" id="PF26410">
    <property type="entry name" value="GH5_mannosidase"/>
    <property type="match status" value="2"/>
</dbReference>
<evidence type="ECO:0000256" key="10">
    <source>
        <dbReference type="SAM" id="SignalP"/>
    </source>
</evidence>
<dbReference type="PROSITE" id="PS00659">
    <property type="entry name" value="GLYCOSYL_HYDROL_F5"/>
    <property type="match status" value="1"/>
</dbReference>
<gene>
    <name evidence="12" type="primary">g6902</name>
    <name evidence="12" type="ORF">VP750_LOCUS5908</name>
</gene>
<feature type="compositionally biased region" description="Low complexity" evidence="9">
    <location>
        <begin position="756"/>
        <end position="821"/>
    </location>
</feature>
<accession>A0ABP1FYV1</accession>
<dbReference type="EC" id="3.2.1.78" evidence="4"/>
<evidence type="ECO:0000256" key="6">
    <source>
        <dbReference type="ARBA" id="ARBA00022729"/>
    </source>
</evidence>